<organismHost>
    <name type="scientific">Mycolicibacterium smegmatis</name>
    <name type="common">Mycobacterium smegmatis</name>
    <dbReference type="NCBI Taxonomy" id="1772"/>
</organismHost>
<organism evidence="1 2">
    <name type="scientific">Mycobacterium phage Omega</name>
    <name type="common">Mycobacteriophage Omega</name>
    <dbReference type="NCBI Taxonomy" id="2907835"/>
    <lineage>
        <taxon>Viruses</taxon>
        <taxon>Duplodnaviria</taxon>
        <taxon>Heunggongvirae</taxon>
        <taxon>Uroviricota</taxon>
        <taxon>Caudoviricetes</taxon>
        <taxon>Omegavirus</taxon>
        <taxon>Omegavirus omega</taxon>
    </lineage>
</organism>
<proteinExistence type="predicted"/>
<dbReference type="RefSeq" id="NP_818420.1">
    <property type="nucleotide sequence ID" value="NC_004688.1"/>
</dbReference>
<gene>
    <name evidence="1" type="primary">122</name>
    <name evidence="1" type="ORF">PBI_OMEGA_122</name>
</gene>
<keyword evidence="2" id="KW-1185">Reference proteome</keyword>
<dbReference type="Proteomes" id="UP000000963">
    <property type="component" value="Segment"/>
</dbReference>
<name>Q854E6_BPMOM</name>
<sequence length="54" mass="5811">MFHQGCSDPYDGLSEGFIRAVTSLLVSPRYGRPVPRPDFYARELLGATPGSPGA</sequence>
<evidence type="ECO:0000313" key="2">
    <source>
        <dbReference type="Proteomes" id="UP000000963"/>
    </source>
</evidence>
<reference evidence="1 2" key="1">
    <citation type="journal article" date="2003" name="Cell">
        <title>Origins of highly mosaic mycobacteriophage genomes.</title>
        <authorList>
            <person name="Pedulla M.L."/>
            <person name="Ford M.E."/>
            <person name="Houtz J.M."/>
            <person name="Karthikeyan T."/>
            <person name="Wadsworth C."/>
            <person name="Lewis J.A."/>
            <person name="Jacobs-Sera D."/>
            <person name="Falbo J."/>
            <person name="Gross J."/>
            <person name="Pannunzio N.R."/>
            <person name="Brucker W."/>
            <person name="Kumar V."/>
            <person name="Kandasamy J."/>
            <person name="Keenan L."/>
            <person name="Bardarov S."/>
            <person name="Kriakov J."/>
            <person name="Lawrence J.G."/>
            <person name="Jacobs W.R. Jr."/>
            <person name="Hendrix R.W."/>
            <person name="Hatfull G.F."/>
        </authorList>
    </citation>
    <scope>NUCLEOTIDE SEQUENCE</scope>
</reference>
<protein>
    <submittedName>
        <fullName evidence="1">Uncharacterized protein</fullName>
    </submittedName>
</protein>
<dbReference type="KEGG" id="vg:1260133"/>
<evidence type="ECO:0000313" key="1">
    <source>
        <dbReference type="EMBL" id="AAN12762.1"/>
    </source>
</evidence>
<accession>Q854E6</accession>
<dbReference type="EMBL" id="AY129338">
    <property type="protein sequence ID" value="AAN12762.1"/>
    <property type="molecule type" value="Genomic_DNA"/>
</dbReference>